<dbReference type="Proteomes" id="UP000663853">
    <property type="component" value="Unassembled WGS sequence"/>
</dbReference>
<keyword evidence="1" id="KW-0175">Coiled coil</keyword>
<evidence type="ECO:0000313" key="3">
    <source>
        <dbReference type="Proteomes" id="UP000663853"/>
    </source>
</evidence>
<comment type="caution">
    <text evidence="2">The sequence shown here is derived from an EMBL/GenBank/DDBJ whole genome shotgun (WGS) entry which is preliminary data.</text>
</comment>
<feature type="coiled-coil region" evidence="1">
    <location>
        <begin position="288"/>
        <end position="336"/>
    </location>
</feature>
<dbReference type="AlphaFoldDB" id="A0A8H2X491"/>
<evidence type="ECO:0000313" key="2">
    <source>
        <dbReference type="EMBL" id="CAE6416753.1"/>
    </source>
</evidence>
<dbReference type="EMBL" id="CAJMXA010000114">
    <property type="protein sequence ID" value="CAE6416753.1"/>
    <property type="molecule type" value="Genomic_DNA"/>
</dbReference>
<accession>A0A8H2X491</accession>
<sequence length="469" mass="52979">MTDNLGWYPPAGICYPPELPNYLKNIYELKPIIGVPSDDEVIRIHVVLQAARKASEIPGMYDSGLLMDLADHLFGAQMARYRSKYSLITFPSDATYTPPTLPAHISVKLELISGAPTDEEMTRAQDALRSYQQFNHAPSMFDAHTNMELSQHLFDLQMARYMRRAGEIQPSLEPPAIAKPENLVQSMRPSFDITEDTVTTNNLGTGGNATGVSHTSHLASVDVRELMERSNQLAERFNQLLERSNELVERYGQPSEQPNSLAERFDQVLERLTHFVERTRESDEQSKSDQLAERFNQLLERFNQLAEQSSQSANRSNELADQSNELIRKANQLAEQATKPIERTADLLKNINKVLVGIQHAIVRNHKGNTLYAVDCLVNEAGQTPKEGLGRRFSWKFELTSRTDDNRLPVRIEGAPQVSFMYNLWLGRYLRFYGIGETLRDNAASTTLKAGKEQEARETLSDYLSSCLG</sequence>
<organism evidence="2 3">
    <name type="scientific">Rhizoctonia solani</name>
    <dbReference type="NCBI Taxonomy" id="456999"/>
    <lineage>
        <taxon>Eukaryota</taxon>
        <taxon>Fungi</taxon>
        <taxon>Dikarya</taxon>
        <taxon>Basidiomycota</taxon>
        <taxon>Agaricomycotina</taxon>
        <taxon>Agaricomycetes</taxon>
        <taxon>Cantharellales</taxon>
        <taxon>Ceratobasidiaceae</taxon>
        <taxon>Rhizoctonia</taxon>
    </lineage>
</organism>
<protein>
    <recommendedName>
        <fullName evidence="4">Laminin domain protein</fullName>
    </recommendedName>
</protein>
<evidence type="ECO:0008006" key="4">
    <source>
        <dbReference type="Google" id="ProtNLM"/>
    </source>
</evidence>
<reference evidence="2" key="1">
    <citation type="submission" date="2021-01" db="EMBL/GenBank/DDBJ databases">
        <authorList>
            <person name="Kaushik A."/>
        </authorList>
    </citation>
    <scope>NUCLEOTIDE SEQUENCE</scope>
    <source>
        <strain evidence="2">AG6-10EEA</strain>
    </source>
</reference>
<name>A0A8H2X491_9AGAM</name>
<dbReference type="SUPFAM" id="SSF58104">
    <property type="entry name" value="Methyl-accepting chemotaxis protein (MCP) signaling domain"/>
    <property type="match status" value="1"/>
</dbReference>
<gene>
    <name evidence="2" type="ORF">RDB_LOCUS7406</name>
</gene>
<dbReference type="Gene3D" id="1.10.287.950">
    <property type="entry name" value="Methyl-accepting chemotaxis protein"/>
    <property type="match status" value="1"/>
</dbReference>
<evidence type="ECO:0000256" key="1">
    <source>
        <dbReference type="SAM" id="Coils"/>
    </source>
</evidence>
<proteinExistence type="predicted"/>